<keyword evidence="8" id="KW-1185">Reference proteome</keyword>
<dbReference type="GO" id="GO:0034551">
    <property type="term" value="P:mitochondrial respiratory chain complex III assembly"/>
    <property type="evidence" value="ECO:0007669"/>
    <property type="project" value="TreeGrafter"/>
</dbReference>
<dbReference type="PANTHER" id="PTHR34260:SF1">
    <property type="entry name" value="UBIQUINOL-CYTOCHROME-C REDUCTASE COMPLEX ASSEMBLY FACTOR 2"/>
    <property type="match status" value="1"/>
</dbReference>
<evidence type="ECO:0000313" key="8">
    <source>
        <dbReference type="Proteomes" id="UP001152799"/>
    </source>
</evidence>
<dbReference type="AlphaFoldDB" id="A0A9N9MVR5"/>
<gene>
    <name evidence="7" type="ORF">CEUTPL_LOCUS8704</name>
</gene>
<keyword evidence="4" id="KW-1135">Mitochondrion nucleoid</keyword>
<dbReference type="InterPro" id="IPR037698">
    <property type="entry name" value="UQCC2"/>
</dbReference>
<evidence type="ECO:0000256" key="2">
    <source>
        <dbReference type="ARBA" id="ARBA00022946"/>
    </source>
</evidence>
<evidence type="ECO:0000256" key="4">
    <source>
        <dbReference type="ARBA" id="ARBA00023271"/>
    </source>
</evidence>
<dbReference type="OrthoDB" id="16290at2759"/>
<evidence type="ECO:0000256" key="1">
    <source>
        <dbReference type="ARBA" id="ARBA00004436"/>
    </source>
</evidence>
<dbReference type="Pfam" id="PF20180">
    <property type="entry name" value="UQCC2_CBP6"/>
    <property type="match status" value="1"/>
</dbReference>
<dbReference type="PANTHER" id="PTHR34260">
    <property type="entry name" value="UBIQUINOL-CYTOCHROME-C REDUCTASE COMPLEX ASSEMBLY FACTOR 2"/>
    <property type="match status" value="1"/>
</dbReference>
<comment type="subcellular location">
    <subcellularLocation>
        <location evidence="1">Mitochondrion matrix</location>
        <location evidence="1">Mitochondrion nucleoid</location>
    </subcellularLocation>
</comment>
<evidence type="ECO:0000256" key="3">
    <source>
        <dbReference type="ARBA" id="ARBA00023128"/>
    </source>
</evidence>
<evidence type="ECO:0000313" key="7">
    <source>
        <dbReference type="EMBL" id="CAG9768157.1"/>
    </source>
</evidence>
<proteinExistence type="predicted"/>
<keyword evidence="2" id="KW-0809">Transit peptide</keyword>
<dbReference type="Proteomes" id="UP001152799">
    <property type="component" value="Chromosome 4"/>
</dbReference>
<sequence>MAYAAAAYNRILKILEKWPIDKSKAGGRDYCEYFTKYVTQAYKENSFESDYKYWDQQYLALQKLVNNTHKNSYKRTLKSSATTLTAEQCNQAISNEILLEIKNEENKSFFKKLISIK</sequence>
<reference evidence="7" key="1">
    <citation type="submission" date="2022-01" db="EMBL/GenBank/DDBJ databases">
        <authorList>
            <person name="King R."/>
        </authorList>
    </citation>
    <scope>NUCLEOTIDE SEQUENCE</scope>
</reference>
<dbReference type="GO" id="GO:0042645">
    <property type="term" value="C:mitochondrial nucleoid"/>
    <property type="evidence" value="ECO:0007669"/>
    <property type="project" value="UniProtKB-SubCell"/>
</dbReference>
<protein>
    <recommendedName>
        <fullName evidence="6">Mitochondrial nucleoid factor 1</fullName>
    </recommendedName>
    <alternativeName>
        <fullName evidence="5">Mitochondrial protein M19</fullName>
    </alternativeName>
</protein>
<keyword evidence="3" id="KW-0496">Mitochondrion</keyword>
<evidence type="ECO:0000256" key="6">
    <source>
        <dbReference type="ARBA" id="ARBA00032983"/>
    </source>
</evidence>
<name>A0A9N9MVR5_9CUCU</name>
<organism evidence="7 8">
    <name type="scientific">Ceutorhynchus assimilis</name>
    <name type="common">cabbage seed weevil</name>
    <dbReference type="NCBI Taxonomy" id="467358"/>
    <lineage>
        <taxon>Eukaryota</taxon>
        <taxon>Metazoa</taxon>
        <taxon>Ecdysozoa</taxon>
        <taxon>Arthropoda</taxon>
        <taxon>Hexapoda</taxon>
        <taxon>Insecta</taxon>
        <taxon>Pterygota</taxon>
        <taxon>Neoptera</taxon>
        <taxon>Endopterygota</taxon>
        <taxon>Coleoptera</taxon>
        <taxon>Polyphaga</taxon>
        <taxon>Cucujiformia</taxon>
        <taxon>Curculionidae</taxon>
        <taxon>Ceutorhynchinae</taxon>
        <taxon>Ceutorhynchus</taxon>
    </lineage>
</organism>
<dbReference type="EMBL" id="OU892280">
    <property type="protein sequence ID" value="CAG9768157.1"/>
    <property type="molecule type" value="Genomic_DNA"/>
</dbReference>
<accession>A0A9N9MVR5</accession>
<evidence type="ECO:0000256" key="5">
    <source>
        <dbReference type="ARBA" id="ARBA00031206"/>
    </source>
</evidence>